<dbReference type="AlphaFoldDB" id="A0A6L3SP55"/>
<accession>A0A6L3SP55</accession>
<dbReference type="OrthoDB" id="8008169at2"/>
<name>A0A6L3SP55_9HYPH</name>
<evidence type="ECO:0000313" key="2">
    <source>
        <dbReference type="Proteomes" id="UP000474159"/>
    </source>
</evidence>
<reference evidence="1 2" key="1">
    <citation type="submission" date="2019-09" db="EMBL/GenBank/DDBJ databases">
        <title>YIM 48816 draft genome.</title>
        <authorList>
            <person name="Jiang L."/>
        </authorList>
    </citation>
    <scope>NUCLEOTIDE SEQUENCE [LARGE SCALE GENOMIC DNA]</scope>
    <source>
        <strain evidence="1 2">YIM 48816</strain>
    </source>
</reference>
<organism evidence="1 2">
    <name type="scientific">Methylobacterium soli</name>
    <dbReference type="NCBI Taxonomy" id="553447"/>
    <lineage>
        <taxon>Bacteria</taxon>
        <taxon>Pseudomonadati</taxon>
        <taxon>Pseudomonadota</taxon>
        <taxon>Alphaproteobacteria</taxon>
        <taxon>Hyphomicrobiales</taxon>
        <taxon>Methylobacteriaceae</taxon>
        <taxon>Methylobacterium</taxon>
    </lineage>
</organism>
<sequence length="86" mass="9391">MVSAATIETLLQQGALTEEEVRAAVEAWLATPSTTRIPVGSYELIVGTLLRQNGFLAKTMRDPDASEGLKKAALRKVLLRGRPEKR</sequence>
<dbReference type="RefSeq" id="WP_151005718.1">
    <property type="nucleotide sequence ID" value="NZ_BPQY01000720.1"/>
</dbReference>
<gene>
    <name evidence="1" type="ORF">F6X53_31260</name>
</gene>
<dbReference type="EMBL" id="VZZK01000080">
    <property type="protein sequence ID" value="KAB1068907.1"/>
    <property type="molecule type" value="Genomic_DNA"/>
</dbReference>
<evidence type="ECO:0000313" key="1">
    <source>
        <dbReference type="EMBL" id="KAB1068907.1"/>
    </source>
</evidence>
<comment type="caution">
    <text evidence="1">The sequence shown here is derived from an EMBL/GenBank/DDBJ whole genome shotgun (WGS) entry which is preliminary data.</text>
</comment>
<keyword evidence="2" id="KW-1185">Reference proteome</keyword>
<protein>
    <submittedName>
        <fullName evidence="1">Uncharacterized protein</fullName>
    </submittedName>
</protein>
<proteinExistence type="predicted"/>
<dbReference type="Proteomes" id="UP000474159">
    <property type="component" value="Unassembled WGS sequence"/>
</dbReference>